<feature type="region of interest" description="Disordered" evidence="7">
    <location>
        <begin position="276"/>
        <end position="329"/>
    </location>
</feature>
<keyword evidence="10" id="KW-1185">Reference proteome</keyword>
<dbReference type="InterPro" id="IPR001849">
    <property type="entry name" value="PH_domain"/>
</dbReference>
<feature type="domain" description="PH" evidence="8">
    <location>
        <begin position="61"/>
        <end position="189"/>
    </location>
</feature>
<dbReference type="CDD" id="cd13294">
    <property type="entry name" value="PH_ORP_plant"/>
    <property type="match status" value="1"/>
</dbReference>
<evidence type="ECO:0000256" key="2">
    <source>
        <dbReference type="ARBA" id="ARBA00008842"/>
    </source>
</evidence>
<dbReference type="InterPro" id="IPR011993">
    <property type="entry name" value="PH-like_dom_sf"/>
</dbReference>
<evidence type="ECO:0000256" key="3">
    <source>
        <dbReference type="ARBA" id="ARBA00022448"/>
    </source>
</evidence>
<gene>
    <name evidence="9" type="ORF">KIW84_022407</name>
</gene>
<dbReference type="GO" id="GO:0006869">
    <property type="term" value="P:lipid transport"/>
    <property type="evidence" value="ECO:0007669"/>
    <property type="project" value="UniProtKB-KW"/>
</dbReference>
<accession>A0A9D5BAQ6</accession>
<keyword evidence="4" id="KW-0175">Coiled coil</keyword>
<dbReference type="PROSITE" id="PS50003">
    <property type="entry name" value="PH_DOMAIN"/>
    <property type="match status" value="1"/>
</dbReference>
<comment type="similarity">
    <text evidence="2">Belongs to the OSBP family.</text>
</comment>
<dbReference type="GO" id="GO:0032934">
    <property type="term" value="F:sterol binding"/>
    <property type="evidence" value="ECO:0007669"/>
    <property type="project" value="TreeGrafter"/>
</dbReference>
<dbReference type="Pfam" id="PF15413">
    <property type="entry name" value="PH_11"/>
    <property type="match status" value="1"/>
</dbReference>
<dbReference type="FunFam" id="3.30.70.3490:FF:000013">
    <property type="entry name" value="Oxysterol-binding protein-related protein 2A"/>
    <property type="match status" value="1"/>
</dbReference>
<dbReference type="InterPro" id="IPR037239">
    <property type="entry name" value="OSBP_sf"/>
</dbReference>
<proteinExistence type="inferred from homology"/>
<dbReference type="PANTHER" id="PTHR10972">
    <property type="entry name" value="OXYSTEROL-BINDING PROTEIN-RELATED"/>
    <property type="match status" value="1"/>
</dbReference>
<evidence type="ECO:0000256" key="7">
    <source>
        <dbReference type="SAM" id="MobiDB-lite"/>
    </source>
</evidence>
<dbReference type="InterPro" id="IPR000648">
    <property type="entry name" value="Oxysterol-bd"/>
</dbReference>
<evidence type="ECO:0000256" key="6">
    <source>
        <dbReference type="ARBA" id="ARBA00023121"/>
    </source>
</evidence>
<comment type="function">
    <text evidence="1">May be involved in the transport of sterols.</text>
</comment>
<dbReference type="AlphaFoldDB" id="A0A9D5BAQ6"/>
<dbReference type="Gramene" id="Psat2g079040.1">
    <property type="protein sequence ID" value="Psat2g079040.1.cds"/>
    <property type="gene ID" value="Psat2g079040"/>
</dbReference>
<dbReference type="SUPFAM" id="SSF50729">
    <property type="entry name" value="PH domain-like"/>
    <property type="match status" value="1"/>
</dbReference>
<dbReference type="FunFam" id="2.40.160.120:FF:000006">
    <property type="entry name" value="oxysterol-binding protein-related protein 1D isoform X1"/>
    <property type="match status" value="1"/>
</dbReference>
<dbReference type="EMBL" id="JAMSHJ010000002">
    <property type="protein sequence ID" value="KAI5435966.1"/>
    <property type="molecule type" value="Genomic_DNA"/>
</dbReference>
<evidence type="ECO:0000256" key="5">
    <source>
        <dbReference type="ARBA" id="ARBA00023055"/>
    </source>
</evidence>
<dbReference type="Gene3D" id="2.40.160.120">
    <property type="match status" value="1"/>
</dbReference>
<dbReference type="Gene3D" id="3.30.70.3490">
    <property type="match status" value="1"/>
</dbReference>
<dbReference type="PANTHER" id="PTHR10972:SF163">
    <property type="entry name" value="OSBP(OXYSTEROL-BINDING PROTEIN)-RELATED PROTEIN 1C"/>
    <property type="match status" value="1"/>
</dbReference>
<evidence type="ECO:0000256" key="4">
    <source>
        <dbReference type="ARBA" id="ARBA00023054"/>
    </source>
</evidence>
<comment type="caution">
    <text evidence="9">The sequence shown here is derived from an EMBL/GenBank/DDBJ whole genome shotgun (WGS) entry which is preliminary data.</text>
</comment>
<name>A0A9D5BAQ6_PEA</name>
<feature type="compositionally biased region" description="Acidic residues" evidence="7">
    <location>
        <begin position="305"/>
        <end position="327"/>
    </location>
</feature>
<evidence type="ECO:0000313" key="10">
    <source>
        <dbReference type="Proteomes" id="UP001058974"/>
    </source>
</evidence>
<dbReference type="SMART" id="SM00233">
    <property type="entry name" value="PH"/>
    <property type="match status" value="1"/>
</dbReference>
<dbReference type="OrthoDB" id="14833at2759"/>
<dbReference type="Gramene" id="Psat02G0240700-T1">
    <property type="protein sequence ID" value="KAI5435966.1"/>
    <property type="gene ID" value="KIW84_022407"/>
</dbReference>
<keyword evidence="3" id="KW-0813">Transport</keyword>
<evidence type="ECO:0000256" key="1">
    <source>
        <dbReference type="ARBA" id="ARBA00003361"/>
    </source>
</evidence>
<keyword evidence="6" id="KW-0446">Lipid-binding</keyword>
<dbReference type="Pfam" id="PF01237">
    <property type="entry name" value="Oxysterol_BP"/>
    <property type="match status" value="1"/>
</dbReference>
<dbReference type="Gene3D" id="2.30.29.30">
    <property type="entry name" value="Pleckstrin-homology domain (PH domain)/Phosphotyrosine-binding domain (PTB)"/>
    <property type="match status" value="1"/>
</dbReference>
<sequence length="778" mass="88541">MPPLPSSILARSELFSRPASHIVNHSISSGGDCSRGSQRHEQNQLAVIPTAIDVRINDLVGNGISGILQKWVNYGKGWRPRWFVLQDGVLSYYKIHGPDKIVINPETEKGFKVIGDESMRIISRNKNSQYSQHWRKPFGEIHLQVSTIRESRSDEKRFSIFTGTKTLHLRAETREDRVAWVEALYAVKDMFPRMSNCELMAPVDNSAISTEKLRHRLMEEGVSEAAIQDSEEIMRNEYAALQSQLLLLKQKQLALIDNLSQLETEKVDLENTVVDESQRKRQGNDQEASSILGQEKFSEASACGSEDDNERNDAAEEETDDDDDDATFFDTRDFVSSSSSFKSNGSDLKASSFSSDDEGLSAIEFEEDTDPSIRSVGTNYPRVKRRKKLPEPVEKEKGVSLWSLIKDNIGKDLTKVCLPVYFNEPLSSLQKCCEEMEYSYLLDRAYEWGRRGNTLLRILNVAAFAVSAYASTDGRICKPFNPLLGETYEADFPDKGFRFVSEKVSHHPTIVACHCEGMGWKFWADSNLKSKFWGRSIQLDPVGILTLEFDDGEVFQWSKVTTSIYNLILGKLYCDHYGSMRIQGNGAYSCKLKFKEQSIIDRNPRQVQGVVQDRNGKTLATLIGKWDDSMYYVNGDYGGKGKGYESLPEAHLLWKRSKPPKFPTRYNLTRFAITLNELTPGLKEKLPPTDSRLRPDQRYLENGEYEMANSEKLRLEQRQRQAGKMQASGWEPQWFAKDKSSGTYRYAGGYWEARQQRNWNSCPNIFGQIPSDHLLDQG</sequence>
<evidence type="ECO:0000313" key="9">
    <source>
        <dbReference type="EMBL" id="KAI5435966.1"/>
    </source>
</evidence>
<dbReference type="Proteomes" id="UP001058974">
    <property type="component" value="Chromosome 2"/>
</dbReference>
<dbReference type="SUPFAM" id="SSF144000">
    <property type="entry name" value="Oxysterol-binding protein-like"/>
    <property type="match status" value="1"/>
</dbReference>
<protein>
    <submittedName>
        <fullName evidence="9">Oxysterol-binding protein- protein 1C</fullName>
    </submittedName>
</protein>
<organism evidence="9 10">
    <name type="scientific">Pisum sativum</name>
    <name type="common">Garden pea</name>
    <name type="synonym">Lathyrus oleraceus</name>
    <dbReference type="NCBI Taxonomy" id="3888"/>
    <lineage>
        <taxon>Eukaryota</taxon>
        <taxon>Viridiplantae</taxon>
        <taxon>Streptophyta</taxon>
        <taxon>Embryophyta</taxon>
        <taxon>Tracheophyta</taxon>
        <taxon>Spermatophyta</taxon>
        <taxon>Magnoliopsida</taxon>
        <taxon>eudicotyledons</taxon>
        <taxon>Gunneridae</taxon>
        <taxon>Pentapetalae</taxon>
        <taxon>rosids</taxon>
        <taxon>fabids</taxon>
        <taxon>Fabales</taxon>
        <taxon>Fabaceae</taxon>
        <taxon>Papilionoideae</taxon>
        <taxon>50 kb inversion clade</taxon>
        <taxon>NPAAA clade</taxon>
        <taxon>Hologalegina</taxon>
        <taxon>IRL clade</taxon>
        <taxon>Fabeae</taxon>
        <taxon>Lathyrus</taxon>
    </lineage>
</organism>
<evidence type="ECO:0000259" key="8">
    <source>
        <dbReference type="PROSITE" id="PS50003"/>
    </source>
</evidence>
<dbReference type="GO" id="GO:0005829">
    <property type="term" value="C:cytosol"/>
    <property type="evidence" value="ECO:0007669"/>
    <property type="project" value="TreeGrafter"/>
</dbReference>
<dbReference type="GO" id="GO:0016020">
    <property type="term" value="C:membrane"/>
    <property type="evidence" value="ECO:0007669"/>
    <property type="project" value="TreeGrafter"/>
</dbReference>
<reference evidence="9 10" key="1">
    <citation type="journal article" date="2022" name="Nat. Genet.">
        <title>Improved pea reference genome and pan-genome highlight genomic features and evolutionary characteristics.</title>
        <authorList>
            <person name="Yang T."/>
            <person name="Liu R."/>
            <person name="Luo Y."/>
            <person name="Hu S."/>
            <person name="Wang D."/>
            <person name="Wang C."/>
            <person name="Pandey M.K."/>
            <person name="Ge S."/>
            <person name="Xu Q."/>
            <person name="Li N."/>
            <person name="Li G."/>
            <person name="Huang Y."/>
            <person name="Saxena R.K."/>
            <person name="Ji Y."/>
            <person name="Li M."/>
            <person name="Yan X."/>
            <person name="He Y."/>
            <person name="Liu Y."/>
            <person name="Wang X."/>
            <person name="Xiang C."/>
            <person name="Varshney R.K."/>
            <person name="Ding H."/>
            <person name="Gao S."/>
            <person name="Zong X."/>
        </authorList>
    </citation>
    <scope>NUCLEOTIDE SEQUENCE [LARGE SCALE GENOMIC DNA]</scope>
    <source>
        <strain evidence="9 10">cv. Zhongwan 6</strain>
    </source>
</reference>
<keyword evidence="5" id="KW-0445">Lipid transport</keyword>